<keyword evidence="4" id="KW-1185">Reference proteome</keyword>
<keyword evidence="1" id="KW-0472">Membrane</keyword>
<keyword evidence="1" id="KW-0812">Transmembrane</keyword>
<dbReference type="SUPFAM" id="SSF88713">
    <property type="entry name" value="Glycoside hydrolase/deacetylase"/>
    <property type="match status" value="1"/>
</dbReference>
<gene>
    <name evidence="3" type="ORF">GCM10017764_24850</name>
</gene>
<dbReference type="Proteomes" id="UP000620550">
    <property type="component" value="Unassembled WGS sequence"/>
</dbReference>
<dbReference type="Gene3D" id="3.20.20.370">
    <property type="entry name" value="Glycoside hydrolase/deacetylase"/>
    <property type="match status" value="1"/>
</dbReference>
<dbReference type="PROSITE" id="PS51677">
    <property type="entry name" value="NODB"/>
    <property type="match status" value="1"/>
</dbReference>
<accession>A0ABQ3I050</accession>
<proteinExistence type="predicted"/>
<comment type="caution">
    <text evidence="3">The sequence shown here is derived from an EMBL/GenBank/DDBJ whole genome shotgun (WGS) entry which is preliminary data.</text>
</comment>
<organism evidence="3 4">
    <name type="scientific">Sphingobacterium griseoflavum</name>
    <dbReference type="NCBI Taxonomy" id="1474952"/>
    <lineage>
        <taxon>Bacteria</taxon>
        <taxon>Pseudomonadati</taxon>
        <taxon>Bacteroidota</taxon>
        <taxon>Sphingobacteriia</taxon>
        <taxon>Sphingobacteriales</taxon>
        <taxon>Sphingobacteriaceae</taxon>
        <taxon>Sphingobacterium</taxon>
    </lineage>
</organism>
<dbReference type="InterPro" id="IPR050248">
    <property type="entry name" value="Polysacc_deacetylase_ArnD"/>
</dbReference>
<dbReference type="Pfam" id="PF01522">
    <property type="entry name" value="Polysacc_deac_1"/>
    <property type="match status" value="1"/>
</dbReference>
<feature type="transmembrane region" description="Helical" evidence="1">
    <location>
        <begin position="12"/>
        <end position="31"/>
    </location>
</feature>
<evidence type="ECO:0000313" key="4">
    <source>
        <dbReference type="Proteomes" id="UP000620550"/>
    </source>
</evidence>
<dbReference type="RefSeq" id="WP_189627008.1">
    <property type="nucleotide sequence ID" value="NZ_BNAF01000009.1"/>
</dbReference>
<dbReference type="InterPro" id="IPR002509">
    <property type="entry name" value="NODB_dom"/>
</dbReference>
<evidence type="ECO:0000313" key="3">
    <source>
        <dbReference type="EMBL" id="GHE40653.1"/>
    </source>
</evidence>
<evidence type="ECO:0000259" key="2">
    <source>
        <dbReference type="PROSITE" id="PS51677"/>
    </source>
</evidence>
<protein>
    <submittedName>
        <fullName evidence="3">Polysaccharide deacetylase</fullName>
    </submittedName>
</protein>
<dbReference type="InterPro" id="IPR011330">
    <property type="entry name" value="Glyco_hydro/deAcase_b/a-brl"/>
</dbReference>
<name>A0ABQ3I050_9SPHI</name>
<dbReference type="EMBL" id="BNAF01000009">
    <property type="protein sequence ID" value="GHE40653.1"/>
    <property type="molecule type" value="Genomic_DNA"/>
</dbReference>
<reference evidence="4" key="1">
    <citation type="journal article" date="2019" name="Int. J. Syst. Evol. Microbiol.">
        <title>The Global Catalogue of Microorganisms (GCM) 10K type strain sequencing project: providing services to taxonomists for standard genome sequencing and annotation.</title>
        <authorList>
            <consortium name="The Broad Institute Genomics Platform"/>
            <consortium name="The Broad Institute Genome Sequencing Center for Infectious Disease"/>
            <person name="Wu L."/>
            <person name="Ma J."/>
        </authorList>
    </citation>
    <scope>NUCLEOTIDE SEQUENCE [LARGE SCALE GENOMIC DNA]</scope>
    <source>
        <strain evidence="4">CGMCC 1.12966</strain>
    </source>
</reference>
<feature type="domain" description="NodB homology" evidence="2">
    <location>
        <begin position="67"/>
        <end position="244"/>
    </location>
</feature>
<evidence type="ECO:0000256" key="1">
    <source>
        <dbReference type="SAM" id="Phobius"/>
    </source>
</evidence>
<dbReference type="PANTHER" id="PTHR10587">
    <property type="entry name" value="GLYCOSYL TRANSFERASE-RELATED"/>
    <property type="match status" value="1"/>
</dbReference>
<dbReference type="CDD" id="cd10917">
    <property type="entry name" value="CE4_NodB_like_6s_7s"/>
    <property type="match status" value="1"/>
</dbReference>
<keyword evidence="1" id="KW-1133">Transmembrane helix</keyword>
<sequence length="257" mass="29115">MLKHRWVKPLNLAFAGLSLVYALFGGSLLWFVSSGIIALALTAWGVFDIRLSYFMPVFYREKNCSTKRVALTFDDGPSDYTSEILDLLYEFDSKATFFCIGIHVERLPQVVQRMLLEGHTIANHTLSHERHFGFLPVTRLMKEIDSCTEVIAHAVGKRPVLFRPPFGVTNPSVAKAVKSLELQAIGWSNRSLDTVIDNEEKLFRRVVGRLRPGDIILLHDTKLRTARVLRRILLHLKAEGYSCVSVDDLLNLQAYEG</sequence>